<keyword evidence="2" id="KW-1185">Reference proteome</keyword>
<dbReference type="Gene3D" id="3.40.50.300">
    <property type="entry name" value="P-loop containing nucleotide triphosphate hydrolases"/>
    <property type="match status" value="1"/>
</dbReference>
<dbReference type="InterPro" id="IPR040632">
    <property type="entry name" value="Sulfotransfer_4"/>
</dbReference>
<dbReference type="InParanoid" id="A0A1X2HB25"/>
<dbReference type="AlphaFoldDB" id="A0A1X2HB25"/>
<dbReference type="STRING" id="13706.A0A1X2HB25"/>
<gene>
    <name evidence="1" type="ORF">BCR43DRAFT_493693</name>
</gene>
<dbReference type="Pfam" id="PF17784">
    <property type="entry name" value="Sulfotransfer_4"/>
    <property type="match status" value="1"/>
</dbReference>
<dbReference type="SUPFAM" id="SSF52540">
    <property type="entry name" value="P-loop containing nucleoside triphosphate hydrolases"/>
    <property type="match status" value="1"/>
</dbReference>
<dbReference type="Proteomes" id="UP000242180">
    <property type="component" value="Unassembled WGS sequence"/>
</dbReference>
<dbReference type="PANTHER" id="PTHR36978:SF4">
    <property type="entry name" value="P-LOOP CONTAINING NUCLEOSIDE TRIPHOSPHATE HYDROLASE PROTEIN"/>
    <property type="match status" value="1"/>
</dbReference>
<reference evidence="1 2" key="1">
    <citation type="submission" date="2016-07" db="EMBL/GenBank/DDBJ databases">
        <title>Pervasive Adenine N6-methylation of Active Genes in Fungi.</title>
        <authorList>
            <consortium name="DOE Joint Genome Institute"/>
            <person name="Mondo S.J."/>
            <person name="Dannebaum R.O."/>
            <person name="Kuo R.C."/>
            <person name="Labutti K."/>
            <person name="Haridas S."/>
            <person name="Kuo A."/>
            <person name="Salamov A."/>
            <person name="Ahrendt S.R."/>
            <person name="Lipzen A."/>
            <person name="Sullivan W."/>
            <person name="Andreopoulos W.B."/>
            <person name="Clum A."/>
            <person name="Lindquist E."/>
            <person name="Daum C."/>
            <person name="Ramamoorthy G.K."/>
            <person name="Gryganskyi A."/>
            <person name="Culley D."/>
            <person name="Magnuson J.K."/>
            <person name="James T.Y."/>
            <person name="O'Malley M.A."/>
            <person name="Stajich J.E."/>
            <person name="Spatafora J.W."/>
            <person name="Visel A."/>
            <person name="Grigoriev I.V."/>
        </authorList>
    </citation>
    <scope>NUCLEOTIDE SEQUENCE [LARGE SCALE GENOMIC DNA]</scope>
    <source>
        <strain evidence="1 2">NRRL 2496</strain>
    </source>
</reference>
<organism evidence="1 2">
    <name type="scientific">Syncephalastrum racemosum</name>
    <name type="common">Filamentous fungus</name>
    <dbReference type="NCBI Taxonomy" id="13706"/>
    <lineage>
        <taxon>Eukaryota</taxon>
        <taxon>Fungi</taxon>
        <taxon>Fungi incertae sedis</taxon>
        <taxon>Mucoromycota</taxon>
        <taxon>Mucoromycotina</taxon>
        <taxon>Mucoromycetes</taxon>
        <taxon>Mucorales</taxon>
        <taxon>Syncephalastraceae</taxon>
        <taxon>Syncephalastrum</taxon>
    </lineage>
</organism>
<dbReference type="PANTHER" id="PTHR36978">
    <property type="entry name" value="P-LOOP CONTAINING NUCLEOTIDE TRIPHOSPHATE HYDROLASE"/>
    <property type="match status" value="1"/>
</dbReference>
<evidence type="ECO:0000313" key="2">
    <source>
        <dbReference type="Proteomes" id="UP000242180"/>
    </source>
</evidence>
<comment type="caution">
    <text evidence="1">The sequence shown here is derived from an EMBL/GenBank/DDBJ whole genome shotgun (WGS) entry which is preliminary data.</text>
</comment>
<proteinExistence type="predicted"/>
<keyword evidence="1" id="KW-0378">Hydrolase</keyword>
<dbReference type="EMBL" id="MCGN01000006">
    <property type="protein sequence ID" value="ORY95845.1"/>
    <property type="molecule type" value="Genomic_DNA"/>
</dbReference>
<protein>
    <submittedName>
        <fullName evidence="1">P-loop containing nucleoside triphosphate hydrolase protein</fullName>
    </submittedName>
</protein>
<name>A0A1X2HB25_SYNRA</name>
<dbReference type="GO" id="GO:0016787">
    <property type="term" value="F:hydrolase activity"/>
    <property type="evidence" value="ECO:0007669"/>
    <property type="project" value="UniProtKB-KW"/>
</dbReference>
<sequence length="217" mass="24864">MAPLKVIGAGFSRTGTDSLRAALNNLGFTTMHMRELLDRDHGTSQMFLDAYQHPEKPVDWDLLYEGYDAAVDLPTYLLLDRLLEVYPDAKVVLTERDADSWYHSFNNTILKMVPNIPADTPQHIRDTQNMALGTILDGVPYDGIAVDEKVFKAKYTKHYEWVKANVPPERLLVFKQGHANYPELCAFLGIKDVPDEPFPFINKSQVMQNYIQDVYRR</sequence>
<accession>A0A1X2HB25</accession>
<evidence type="ECO:0000313" key="1">
    <source>
        <dbReference type="EMBL" id="ORY95845.1"/>
    </source>
</evidence>
<dbReference type="InterPro" id="IPR027417">
    <property type="entry name" value="P-loop_NTPase"/>
</dbReference>
<dbReference type="OrthoDB" id="408152at2759"/>